<dbReference type="InterPro" id="IPR010836">
    <property type="entry name" value="SapC"/>
</dbReference>
<sequence length="248" mass="27761">MSQFQLLNNLDHHQTKVRHYFSTHYGDNLSSIPVFPTEFLALQHEYPLVVRHNADTNSFYAVALLGLAADENLYLDSNAPYGWDARTIPAMLAKGPFRIGFQQHGAHREPVVHIDCQHPKVSIQDGQPLFLAEGGNSPYLLHITALLDRIQQGLSLAPSLFNTLQQWQLLQPINIDYELHNGEKHRLTGNYSIDADALAALSSTALASLHSAGFLQLAFAMLNSMFHISDLIERKNQRLLAANTYHAT</sequence>
<reference evidence="2" key="1">
    <citation type="journal article" date="2019" name="Int. J. Syst. Evol. Microbiol.">
        <title>The Global Catalogue of Microorganisms (GCM) 10K type strain sequencing project: providing services to taxonomists for standard genome sequencing and annotation.</title>
        <authorList>
            <consortium name="The Broad Institute Genomics Platform"/>
            <consortium name="The Broad Institute Genome Sequencing Center for Infectious Disease"/>
            <person name="Wu L."/>
            <person name="Ma J."/>
        </authorList>
    </citation>
    <scope>NUCLEOTIDE SEQUENCE [LARGE SCALE GENOMIC DNA]</scope>
    <source>
        <strain evidence="2">KCTC 23723</strain>
    </source>
</reference>
<evidence type="ECO:0000313" key="2">
    <source>
        <dbReference type="Proteomes" id="UP000634667"/>
    </source>
</evidence>
<dbReference type="RefSeq" id="WP_189482296.1">
    <property type="nucleotide sequence ID" value="NZ_BMYR01000006.1"/>
</dbReference>
<comment type="caution">
    <text evidence="1">The sequence shown here is derived from an EMBL/GenBank/DDBJ whole genome shotgun (WGS) entry which is preliminary data.</text>
</comment>
<proteinExistence type="predicted"/>
<dbReference type="Pfam" id="PF07277">
    <property type="entry name" value="SapC"/>
    <property type="match status" value="1"/>
</dbReference>
<protein>
    <submittedName>
        <fullName evidence="1">Peptide ABC transporter permease</fullName>
    </submittedName>
</protein>
<gene>
    <name evidence="1" type="ORF">GCM10008111_16020</name>
</gene>
<name>A0ABQ2WNR0_9ALTE</name>
<accession>A0ABQ2WNR0</accession>
<evidence type="ECO:0000313" key="1">
    <source>
        <dbReference type="EMBL" id="GGW60720.1"/>
    </source>
</evidence>
<dbReference type="Proteomes" id="UP000634667">
    <property type="component" value="Unassembled WGS sequence"/>
</dbReference>
<keyword evidence="2" id="KW-1185">Reference proteome</keyword>
<dbReference type="EMBL" id="BMYR01000006">
    <property type="protein sequence ID" value="GGW60720.1"/>
    <property type="molecule type" value="Genomic_DNA"/>
</dbReference>
<organism evidence="1 2">
    <name type="scientific">Alishewanella tabrizica</name>
    <dbReference type="NCBI Taxonomy" id="671278"/>
    <lineage>
        <taxon>Bacteria</taxon>
        <taxon>Pseudomonadati</taxon>
        <taxon>Pseudomonadota</taxon>
        <taxon>Gammaproteobacteria</taxon>
        <taxon>Alteromonadales</taxon>
        <taxon>Alteromonadaceae</taxon>
        <taxon>Alishewanella</taxon>
    </lineage>
</organism>